<name>A0A2H0LZI2_9BACT</name>
<dbReference type="Pfam" id="PF03091">
    <property type="entry name" value="CutA1"/>
    <property type="match status" value="1"/>
</dbReference>
<dbReference type="PANTHER" id="PTHR23419">
    <property type="entry name" value="DIVALENT CATION TOLERANCE CUTA-RELATED"/>
    <property type="match status" value="1"/>
</dbReference>
<dbReference type="EMBL" id="PCWA01000015">
    <property type="protein sequence ID" value="PIQ89798.1"/>
    <property type="molecule type" value="Genomic_DNA"/>
</dbReference>
<dbReference type="InterPro" id="IPR015867">
    <property type="entry name" value="N-reg_PII/ATP_PRibTrfase_C"/>
</dbReference>
<dbReference type="GO" id="GO:0005507">
    <property type="term" value="F:copper ion binding"/>
    <property type="evidence" value="ECO:0007669"/>
    <property type="project" value="TreeGrafter"/>
</dbReference>
<proteinExistence type="inferred from homology"/>
<comment type="caution">
    <text evidence="2">The sequence shown here is derived from an EMBL/GenBank/DDBJ whole genome shotgun (WGS) entry which is preliminary data.</text>
</comment>
<accession>A0A2H0LZI2</accession>
<organism evidence="2 3">
    <name type="scientific">Candidatus Ghiorseimicrobium undicola</name>
    <dbReference type="NCBI Taxonomy" id="1974746"/>
    <lineage>
        <taxon>Bacteria</taxon>
        <taxon>Pseudomonadati</taxon>
        <taxon>Candidatus Omnitrophota</taxon>
        <taxon>Candidatus Ghiorseimicrobium</taxon>
    </lineage>
</organism>
<dbReference type="GO" id="GO:0010038">
    <property type="term" value="P:response to metal ion"/>
    <property type="evidence" value="ECO:0007669"/>
    <property type="project" value="InterPro"/>
</dbReference>
<evidence type="ECO:0000256" key="1">
    <source>
        <dbReference type="ARBA" id="ARBA00010169"/>
    </source>
</evidence>
<dbReference type="AlphaFoldDB" id="A0A2H0LZI2"/>
<sequence>MHIMIFVTAKDVGEAEKIARHLLDNKLAACVNIINQVKSLFWWEGKLDNAAEVLMIIKSREDLFDRLQNAVKSLHSYDVPEIIALPIVKGDKDYLNWIDKSVLT</sequence>
<dbReference type="PANTHER" id="PTHR23419:SF8">
    <property type="entry name" value="FI09726P"/>
    <property type="match status" value="1"/>
</dbReference>
<gene>
    <name evidence="2" type="ORF">COV72_01140</name>
</gene>
<dbReference type="InterPro" id="IPR004323">
    <property type="entry name" value="Ion_tolerance_CutA"/>
</dbReference>
<reference evidence="2 3" key="1">
    <citation type="submission" date="2017-09" db="EMBL/GenBank/DDBJ databases">
        <title>Depth-based differentiation of microbial function through sediment-hosted aquifers and enrichment of novel symbionts in the deep terrestrial subsurface.</title>
        <authorList>
            <person name="Probst A.J."/>
            <person name="Ladd B."/>
            <person name="Jarett J.K."/>
            <person name="Geller-Mcgrath D.E."/>
            <person name="Sieber C.M."/>
            <person name="Emerson J.B."/>
            <person name="Anantharaman K."/>
            <person name="Thomas B.C."/>
            <person name="Malmstrom R."/>
            <person name="Stieglmeier M."/>
            <person name="Klingl A."/>
            <person name="Woyke T."/>
            <person name="Ryan C.M."/>
            <person name="Banfield J.F."/>
        </authorList>
    </citation>
    <scope>NUCLEOTIDE SEQUENCE [LARGE SCALE GENOMIC DNA]</scope>
    <source>
        <strain evidence="2">CG11_big_fil_rev_8_21_14_0_20_42_13</strain>
    </source>
</reference>
<evidence type="ECO:0000313" key="2">
    <source>
        <dbReference type="EMBL" id="PIQ89798.1"/>
    </source>
</evidence>
<dbReference type="InterPro" id="IPR011322">
    <property type="entry name" value="N-reg_PII-like_a/b"/>
</dbReference>
<dbReference type="Gene3D" id="3.30.70.120">
    <property type="match status" value="1"/>
</dbReference>
<dbReference type="Proteomes" id="UP000229641">
    <property type="component" value="Unassembled WGS sequence"/>
</dbReference>
<comment type="similarity">
    <text evidence="1">Belongs to the CutA family.</text>
</comment>
<protein>
    <submittedName>
        <fullName evidence="2">Cytochrome C biogenesis protein CcdA</fullName>
    </submittedName>
</protein>
<evidence type="ECO:0000313" key="3">
    <source>
        <dbReference type="Proteomes" id="UP000229641"/>
    </source>
</evidence>
<dbReference type="SUPFAM" id="SSF54913">
    <property type="entry name" value="GlnB-like"/>
    <property type="match status" value="1"/>
</dbReference>